<dbReference type="Proteomes" id="UP000000844">
    <property type="component" value="Chromosome"/>
</dbReference>
<dbReference type="SUPFAM" id="SSF54593">
    <property type="entry name" value="Glyoxalase/Bleomycin resistance protein/Dihydroxybiphenyl dioxygenase"/>
    <property type="match status" value="1"/>
</dbReference>
<reference evidence="2 3" key="1">
    <citation type="journal article" date="2009" name="Stand. Genomic Sci.">
        <title>Complete genome sequence of Stackebrandtia nassauensis type strain (LLR-40K-21).</title>
        <authorList>
            <person name="Munk C."/>
            <person name="Lapidus A."/>
            <person name="Copeland A."/>
            <person name="Jando M."/>
            <person name="Mayilraj S."/>
            <person name="Glavina Del Rio T."/>
            <person name="Nolan M."/>
            <person name="Chen F."/>
            <person name="Lucas S."/>
            <person name="Tice H."/>
            <person name="Cheng J.F."/>
            <person name="Han C."/>
            <person name="Detter J.C."/>
            <person name="Bruce D."/>
            <person name="Goodwin L."/>
            <person name="Chain P."/>
            <person name="Pitluck S."/>
            <person name="Goker M."/>
            <person name="Ovchinikova G."/>
            <person name="Pati A."/>
            <person name="Ivanova N."/>
            <person name="Mavromatis K."/>
            <person name="Chen A."/>
            <person name="Palaniappan K."/>
            <person name="Land M."/>
            <person name="Hauser L."/>
            <person name="Chang Y.J."/>
            <person name="Jeffries C.D."/>
            <person name="Bristow J."/>
            <person name="Eisen J.A."/>
            <person name="Markowitz V."/>
            <person name="Hugenholtz P."/>
            <person name="Kyrpides N.C."/>
            <person name="Klenk H.P."/>
        </authorList>
    </citation>
    <scope>NUCLEOTIDE SEQUENCE [LARGE SCALE GENOMIC DNA]</scope>
    <source>
        <strain evidence="3">DSM 44728 / CIP 108903 / NRRL B-16338 / NBRC 102104 / LLR-40K-21</strain>
    </source>
</reference>
<dbReference type="CDD" id="cd06587">
    <property type="entry name" value="VOC"/>
    <property type="match status" value="1"/>
</dbReference>
<name>D3PY78_STANL</name>
<dbReference type="EMBL" id="CP001778">
    <property type="protein sequence ID" value="ADD41445.1"/>
    <property type="molecule type" value="Genomic_DNA"/>
</dbReference>
<dbReference type="PANTHER" id="PTHR35908:SF1">
    <property type="entry name" value="CONSERVED PROTEIN"/>
    <property type="match status" value="1"/>
</dbReference>
<dbReference type="GO" id="GO:0051213">
    <property type="term" value="F:dioxygenase activity"/>
    <property type="evidence" value="ECO:0007669"/>
    <property type="project" value="UniProtKB-KW"/>
</dbReference>
<sequence length="111" mass="12183">MSLKVINVTINTTNPAELAQWWVTALDGKVTADFGDFIFTQAGDIGLGFQKAEPNHPNRVHMDLAADDREAEVNRLVGMGAKRVADHEVPGIQWTVMNDPHGNEFCVSQGH</sequence>
<organism evidence="2 3">
    <name type="scientific">Stackebrandtia nassauensis (strain DSM 44728 / CIP 108903 / NRRL B-16338 / NBRC 102104 / LLR-40K-21)</name>
    <dbReference type="NCBI Taxonomy" id="446470"/>
    <lineage>
        <taxon>Bacteria</taxon>
        <taxon>Bacillati</taxon>
        <taxon>Actinomycetota</taxon>
        <taxon>Actinomycetes</taxon>
        <taxon>Glycomycetales</taxon>
        <taxon>Glycomycetaceae</taxon>
        <taxon>Stackebrandtia</taxon>
    </lineage>
</organism>
<dbReference type="InterPro" id="IPR029068">
    <property type="entry name" value="Glyas_Bleomycin-R_OHBP_Dase"/>
</dbReference>
<dbReference type="OrthoDB" id="15077at2"/>
<dbReference type="InterPro" id="IPR037523">
    <property type="entry name" value="VOC_core"/>
</dbReference>
<dbReference type="AlphaFoldDB" id="D3PY78"/>
<dbReference type="Pfam" id="PF18029">
    <property type="entry name" value="Glyoxalase_6"/>
    <property type="match status" value="1"/>
</dbReference>
<keyword evidence="2" id="KW-0560">Oxidoreductase</keyword>
<proteinExistence type="predicted"/>
<dbReference type="HOGENOM" id="CLU_108054_0_1_11"/>
<dbReference type="STRING" id="446470.Snas_1747"/>
<evidence type="ECO:0000313" key="3">
    <source>
        <dbReference type="Proteomes" id="UP000000844"/>
    </source>
</evidence>
<dbReference type="RefSeq" id="WP_013017016.1">
    <property type="nucleotide sequence ID" value="NC_013947.1"/>
</dbReference>
<dbReference type="Gene3D" id="3.10.180.10">
    <property type="entry name" value="2,3-Dihydroxybiphenyl 1,2-Dioxygenase, domain 1"/>
    <property type="match status" value="1"/>
</dbReference>
<accession>D3PY78</accession>
<dbReference type="PANTHER" id="PTHR35908">
    <property type="entry name" value="HYPOTHETICAL FUSION PROTEIN"/>
    <property type="match status" value="1"/>
</dbReference>
<dbReference type="eggNOG" id="COG0346">
    <property type="taxonomic scope" value="Bacteria"/>
</dbReference>
<feature type="domain" description="VOC" evidence="1">
    <location>
        <begin position="4"/>
        <end position="110"/>
    </location>
</feature>
<gene>
    <name evidence="2" type="ordered locus">Snas_1747</name>
</gene>
<dbReference type="InterPro" id="IPR041581">
    <property type="entry name" value="Glyoxalase_6"/>
</dbReference>
<dbReference type="KEGG" id="sna:Snas_1747"/>
<keyword evidence="3" id="KW-1185">Reference proteome</keyword>
<evidence type="ECO:0000313" key="2">
    <source>
        <dbReference type="EMBL" id="ADD41445.1"/>
    </source>
</evidence>
<keyword evidence="2" id="KW-0223">Dioxygenase</keyword>
<dbReference type="PROSITE" id="PS51819">
    <property type="entry name" value="VOC"/>
    <property type="match status" value="1"/>
</dbReference>
<protein>
    <submittedName>
        <fullName evidence="2">Glyoxalase/bleomycin resistance protein/dioxygenase</fullName>
    </submittedName>
</protein>
<evidence type="ECO:0000259" key="1">
    <source>
        <dbReference type="PROSITE" id="PS51819"/>
    </source>
</evidence>